<keyword evidence="3" id="KW-0349">Heme</keyword>
<evidence type="ECO:0000256" key="7">
    <source>
        <dbReference type="ARBA" id="ARBA00023033"/>
    </source>
</evidence>
<name>A0ABR3QTC5_9PLEO</name>
<comment type="similarity">
    <text evidence="2">Belongs to the cytochrome P450 family.</text>
</comment>
<evidence type="ECO:0000256" key="1">
    <source>
        <dbReference type="ARBA" id="ARBA00001971"/>
    </source>
</evidence>
<comment type="cofactor">
    <cofactor evidence="1">
        <name>heme</name>
        <dbReference type="ChEBI" id="CHEBI:30413"/>
    </cofactor>
</comment>
<evidence type="ECO:0000256" key="3">
    <source>
        <dbReference type="ARBA" id="ARBA00022617"/>
    </source>
</evidence>
<evidence type="ECO:0000313" key="8">
    <source>
        <dbReference type="EMBL" id="KAL1595032.1"/>
    </source>
</evidence>
<evidence type="ECO:0008006" key="10">
    <source>
        <dbReference type="Google" id="ProtNLM"/>
    </source>
</evidence>
<accession>A0ABR3QTC5</accession>
<evidence type="ECO:0000256" key="2">
    <source>
        <dbReference type="ARBA" id="ARBA00010617"/>
    </source>
</evidence>
<keyword evidence="7" id="KW-0503">Monooxygenase</keyword>
<evidence type="ECO:0000313" key="9">
    <source>
        <dbReference type="Proteomes" id="UP001521785"/>
    </source>
</evidence>
<gene>
    <name evidence="8" type="ORF">SLS60_009717</name>
</gene>
<dbReference type="InterPro" id="IPR050196">
    <property type="entry name" value="Cytochrome_P450_Monoox"/>
</dbReference>
<dbReference type="Proteomes" id="UP001521785">
    <property type="component" value="Unassembled WGS sequence"/>
</dbReference>
<comment type="caution">
    <text evidence="8">The sequence shown here is derived from an EMBL/GenBank/DDBJ whole genome shotgun (WGS) entry which is preliminary data.</text>
</comment>
<dbReference type="InterPro" id="IPR001128">
    <property type="entry name" value="Cyt_P450"/>
</dbReference>
<keyword evidence="6" id="KW-0408">Iron</keyword>
<dbReference type="PANTHER" id="PTHR24291:SF50">
    <property type="entry name" value="BIFUNCTIONAL ALBAFLAVENONE MONOOXYGENASE_TERPENE SYNTHASE"/>
    <property type="match status" value="1"/>
</dbReference>
<evidence type="ECO:0000256" key="6">
    <source>
        <dbReference type="ARBA" id="ARBA00023004"/>
    </source>
</evidence>
<dbReference type="InterPro" id="IPR036396">
    <property type="entry name" value="Cyt_P450_sf"/>
</dbReference>
<keyword evidence="5" id="KW-0560">Oxidoreductase</keyword>
<evidence type="ECO:0000256" key="5">
    <source>
        <dbReference type="ARBA" id="ARBA00023002"/>
    </source>
</evidence>
<dbReference type="PRINTS" id="PR00465">
    <property type="entry name" value="EP450IV"/>
</dbReference>
<keyword evidence="4" id="KW-0479">Metal-binding</keyword>
<organism evidence="8 9">
    <name type="scientific">Paraconiothyrium brasiliense</name>
    <dbReference type="NCBI Taxonomy" id="300254"/>
    <lineage>
        <taxon>Eukaryota</taxon>
        <taxon>Fungi</taxon>
        <taxon>Dikarya</taxon>
        <taxon>Ascomycota</taxon>
        <taxon>Pezizomycotina</taxon>
        <taxon>Dothideomycetes</taxon>
        <taxon>Pleosporomycetidae</taxon>
        <taxon>Pleosporales</taxon>
        <taxon>Massarineae</taxon>
        <taxon>Didymosphaeriaceae</taxon>
        <taxon>Paraconiothyrium</taxon>
    </lineage>
</organism>
<dbReference type="EMBL" id="JAKJXO020000016">
    <property type="protein sequence ID" value="KAL1595032.1"/>
    <property type="molecule type" value="Genomic_DNA"/>
</dbReference>
<dbReference type="Pfam" id="PF00067">
    <property type="entry name" value="p450"/>
    <property type="match status" value="1"/>
</dbReference>
<dbReference type="PRINTS" id="PR00385">
    <property type="entry name" value="P450"/>
</dbReference>
<dbReference type="Gene3D" id="1.10.630.10">
    <property type="entry name" value="Cytochrome P450"/>
    <property type="match status" value="1"/>
</dbReference>
<protein>
    <recommendedName>
        <fullName evidence="10">Cytochrome P450</fullName>
    </recommendedName>
</protein>
<evidence type="ECO:0000256" key="4">
    <source>
        <dbReference type="ARBA" id="ARBA00022723"/>
    </source>
</evidence>
<sequence>MNIIYTSDKVAVAEVLAKRKVFIKPKLYEMLNMFGKNVDTVNGEEWSRHRKITAPCFNERVSSFVWDESVRQSQAMFSQWLAQPGGKVSRMVDDARIVALHVLYAAGFGVQHDFSGGARVSAPGYKLSHRDTLMTMLNNFIATMIVAPQEAIFDKIVMILSPRMKSVLLAIQEFRRYTDEAIASERKLLAEDRGDQRHNLMSTLIRTSDQAKADGAQSALSLTDDEIKGNIFIFNVAGHDTTANTLAYAFALLAINADIQKWVTDEIDEVLEGDESSVYEDAYPRLKRVMAVMYETLRLFGPVPQIPRRPVTPNVPLTITRPNAWTSMEFSSSTTTLLIPANTLVNLNIHAMHTTPSTYTSPKVWNPKRWITSTSPTGQSASSDRSTLQNEKLLHMEQGFAPWASGPRICPGMKFAQVEFTAVLSTVLKRARIAPSVKGGEDGSGMTAKTEVEALLQDSHHIGATVSMKRPEDLWLKVVER</sequence>
<dbReference type="InterPro" id="IPR002403">
    <property type="entry name" value="Cyt_P450_E_grp-IV"/>
</dbReference>
<keyword evidence="9" id="KW-1185">Reference proteome</keyword>
<dbReference type="SUPFAM" id="SSF48264">
    <property type="entry name" value="Cytochrome P450"/>
    <property type="match status" value="1"/>
</dbReference>
<proteinExistence type="inferred from homology"/>
<reference evidence="8 9" key="1">
    <citation type="submission" date="2024-02" db="EMBL/GenBank/DDBJ databases">
        <title>De novo assembly and annotation of 12 fungi associated with fruit tree decline syndrome in Ontario, Canada.</title>
        <authorList>
            <person name="Sulman M."/>
            <person name="Ellouze W."/>
            <person name="Ilyukhin E."/>
        </authorList>
    </citation>
    <scope>NUCLEOTIDE SEQUENCE [LARGE SCALE GENOMIC DNA]</scope>
    <source>
        <strain evidence="8 9">M42-189</strain>
    </source>
</reference>
<dbReference type="PANTHER" id="PTHR24291">
    <property type="entry name" value="CYTOCHROME P450 FAMILY 4"/>
    <property type="match status" value="1"/>
</dbReference>